<proteinExistence type="predicted"/>
<protein>
    <submittedName>
        <fullName evidence="1">Toxin-antitoxin system, toxin component, RelE family</fullName>
    </submittedName>
</protein>
<name>C7H1U9_FAED2</name>
<accession>C7H1U9</accession>
<dbReference type="AlphaFoldDB" id="C7H1U9"/>
<dbReference type="eggNOG" id="COG4679">
    <property type="taxonomic scope" value="Bacteria"/>
</dbReference>
<sequence>MGYIIYYRNGIYPIEEGCRLECYDVDFYHKENGDCPVDDFLESLDTKMRAKVLGAVALLEANGPQLREPYSKFIGDGIFEIRAKQSSNITRVLYFFYIGKRIVLTNGFIKKTQKTPPEEIALAKKYRADYLERKEKIS</sequence>
<keyword evidence="2" id="KW-1185">Reference proteome</keyword>
<dbReference type="STRING" id="411483.FAEPRAA2165_00239"/>
<dbReference type="HOGENOM" id="CLU_122734_0_1_9"/>
<dbReference type="Proteomes" id="UP000004619">
    <property type="component" value="Unassembled WGS sequence"/>
</dbReference>
<evidence type="ECO:0000313" key="1">
    <source>
        <dbReference type="EMBL" id="EEU98309.1"/>
    </source>
</evidence>
<organism evidence="1 2">
    <name type="scientific">Faecalibacterium duncaniae (strain DSM 17677 / JCM 31915 / A2-165)</name>
    <name type="common">Faecalibacterium prausnitzii</name>
    <dbReference type="NCBI Taxonomy" id="411483"/>
    <lineage>
        <taxon>Bacteria</taxon>
        <taxon>Bacillati</taxon>
        <taxon>Bacillota</taxon>
        <taxon>Clostridia</taxon>
        <taxon>Eubacteriales</taxon>
        <taxon>Oscillospiraceae</taxon>
        <taxon>Faecalibacterium</taxon>
    </lineage>
</organism>
<dbReference type="PATRIC" id="fig|411483.3.peg.211"/>
<evidence type="ECO:0000313" key="2">
    <source>
        <dbReference type="Proteomes" id="UP000004619"/>
    </source>
</evidence>
<dbReference type="InterPro" id="IPR009241">
    <property type="entry name" value="HigB-like"/>
</dbReference>
<reference evidence="1" key="1">
    <citation type="submission" date="2009-08" db="EMBL/GenBank/DDBJ databases">
        <authorList>
            <person name="Weinstock G."/>
            <person name="Sodergren E."/>
            <person name="Clifton S."/>
            <person name="Fulton L."/>
            <person name="Fulton B."/>
            <person name="Courtney L."/>
            <person name="Fronick C."/>
            <person name="Harrison M."/>
            <person name="Strong C."/>
            <person name="Farmer C."/>
            <person name="Delahaunty K."/>
            <person name="Markovic C."/>
            <person name="Hall O."/>
            <person name="Minx P."/>
            <person name="Tomlinson C."/>
            <person name="Mitreva M."/>
            <person name="Nelson J."/>
            <person name="Hou S."/>
            <person name="Wollam A."/>
            <person name="Pepin K.H."/>
            <person name="Johnson M."/>
            <person name="Bhonagiri V."/>
            <person name="Nash W.E."/>
            <person name="Warren W."/>
            <person name="Chinwalla A."/>
            <person name="Mardis E.R."/>
            <person name="Wilson R.K."/>
        </authorList>
    </citation>
    <scope>NUCLEOTIDE SEQUENCE [LARGE SCALE GENOMIC DNA]</scope>
    <source>
        <strain evidence="1">A2-165</strain>
    </source>
</reference>
<dbReference type="Pfam" id="PF05973">
    <property type="entry name" value="Gp49"/>
    <property type="match status" value="1"/>
</dbReference>
<comment type="caution">
    <text evidence="1">The sequence shown here is derived from an EMBL/GenBank/DDBJ whole genome shotgun (WGS) entry which is preliminary data.</text>
</comment>
<dbReference type="EMBL" id="ACOP02000003">
    <property type="protein sequence ID" value="EEU98309.1"/>
    <property type="molecule type" value="Genomic_DNA"/>
</dbReference>
<gene>
    <name evidence="1" type="ORF">FAEPRAA2165_00239</name>
</gene>